<gene>
    <name evidence="1" type="ORF">TorRG33x02_222080</name>
</gene>
<protein>
    <submittedName>
        <fullName evidence="1">Uncharacterized protein</fullName>
    </submittedName>
</protein>
<organism evidence="1 2">
    <name type="scientific">Trema orientale</name>
    <name type="common">Charcoal tree</name>
    <name type="synonym">Celtis orientalis</name>
    <dbReference type="NCBI Taxonomy" id="63057"/>
    <lineage>
        <taxon>Eukaryota</taxon>
        <taxon>Viridiplantae</taxon>
        <taxon>Streptophyta</taxon>
        <taxon>Embryophyta</taxon>
        <taxon>Tracheophyta</taxon>
        <taxon>Spermatophyta</taxon>
        <taxon>Magnoliopsida</taxon>
        <taxon>eudicotyledons</taxon>
        <taxon>Gunneridae</taxon>
        <taxon>Pentapetalae</taxon>
        <taxon>rosids</taxon>
        <taxon>fabids</taxon>
        <taxon>Rosales</taxon>
        <taxon>Cannabaceae</taxon>
        <taxon>Trema</taxon>
    </lineage>
</organism>
<dbReference type="InParanoid" id="A0A2P5E916"/>
<evidence type="ECO:0000313" key="1">
    <source>
        <dbReference type="EMBL" id="PON81990.1"/>
    </source>
</evidence>
<keyword evidence="2" id="KW-1185">Reference proteome</keyword>
<accession>A0A2P5E916</accession>
<sequence>MSLTLLFKQTVSLARIFHYEVDTNQFGSSKHSLLVLHVLVKQDPSTTSAFKIFSQLTVQKHCEEQLIPFKESHGNLTIRNRMQDM</sequence>
<dbReference type="Proteomes" id="UP000237000">
    <property type="component" value="Unassembled WGS sequence"/>
</dbReference>
<proteinExistence type="predicted"/>
<evidence type="ECO:0000313" key="2">
    <source>
        <dbReference type="Proteomes" id="UP000237000"/>
    </source>
</evidence>
<dbReference type="OrthoDB" id="10347956at2759"/>
<dbReference type="EMBL" id="JXTC01000204">
    <property type="protein sequence ID" value="PON81990.1"/>
    <property type="molecule type" value="Genomic_DNA"/>
</dbReference>
<dbReference type="AlphaFoldDB" id="A0A2P5E916"/>
<reference evidence="2" key="1">
    <citation type="submission" date="2016-06" db="EMBL/GenBank/DDBJ databases">
        <title>Parallel loss of symbiosis genes in relatives of nitrogen-fixing non-legume Parasponia.</title>
        <authorList>
            <person name="Van Velzen R."/>
            <person name="Holmer R."/>
            <person name="Bu F."/>
            <person name="Rutten L."/>
            <person name="Van Zeijl A."/>
            <person name="Liu W."/>
            <person name="Santuari L."/>
            <person name="Cao Q."/>
            <person name="Sharma T."/>
            <person name="Shen D."/>
            <person name="Roswanjaya Y."/>
            <person name="Wardhani T."/>
            <person name="Kalhor M.S."/>
            <person name="Jansen J."/>
            <person name="Van den Hoogen J."/>
            <person name="Gungor B."/>
            <person name="Hartog M."/>
            <person name="Hontelez J."/>
            <person name="Verver J."/>
            <person name="Yang W.-C."/>
            <person name="Schijlen E."/>
            <person name="Repin R."/>
            <person name="Schilthuizen M."/>
            <person name="Schranz E."/>
            <person name="Heidstra R."/>
            <person name="Miyata K."/>
            <person name="Fedorova E."/>
            <person name="Kohlen W."/>
            <person name="Bisseling T."/>
            <person name="Smit S."/>
            <person name="Geurts R."/>
        </authorList>
    </citation>
    <scope>NUCLEOTIDE SEQUENCE [LARGE SCALE GENOMIC DNA]</scope>
    <source>
        <strain evidence="2">cv. RG33-2</strain>
    </source>
</reference>
<comment type="caution">
    <text evidence="1">The sequence shown here is derived from an EMBL/GenBank/DDBJ whole genome shotgun (WGS) entry which is preliminary data.</text>
</comment>
<name>A0A2P5E916_TREOI</name>